<accession>A0A9N7U8D1</accession>
<feature type="chain" id="PRO_5040366191" evidence="1">
    <location>
        <begin position="18"/>
        <end position="105"/>
    </location>
</feature>
<reference evidence="2" key="1">
    <citation type="submission" date="2020-03" db="EMBL/GenBank/DDBJ databases">
        <authorList>
            <person name="Weist P."/>
        </authorList>
    </citation>
    <scope>NUCLEOTIDE SEQUENCE</scope>
</reference>
<proteinExistence type="predicted"/>
<keyword evidence="1" id="KW-0732">Signal</keyword>
<gene>
    <name evidence="2" type="ORF">PLEPLA_LOCUS14771</name>
</gene>
<organism evidence="2 3">
    <name type="scientific">Pleuronectes platessa</name>
    <name type="common">European plaice</name>
    <dbReference type="NCBI Taxonomy" id="8262"/>
    <lineage>
        <taxon>Eukaryota</taxon>
        <taxon>Metazoa</taxon>
        <taxon>Chordata</taxon>
        <taxon>Craniata</taxon>
        <taxon>Vertebrata</taxon>
        <taxon>Euteleostomi</taxon>
        <taxon>Actinopterygii</taxon>
        <taxon>Neopterygii</taxon>
        <taxon>Teleostei</taxon>
        <taxon>Neoteleostei</taxon>
        <taxon>Acanthomorphata</taxon>
        <taxon>Carangaria</taxon>
        <taxon>Pleuronectiformes</taxon>
        <taxon>Pleuronectoidei</taxon>
        <taxon>Pleuronectidae</taxon>
        <taxon>Pleuronectes</taxon>
    </lineage>
</organism>
<dbReference type="EMBL" id="CADEAL010000922">
    <property type="protein sequence ID" value="CAB1426833.1"/>
    <property type="molecule type" value="Genomic_DNA"/>
</dbReference>
<name>A0A9N7U8D1_PLEPL</name>
<dbReference type="Proteomes" id="UP001153269">
    <property type="component" value="Unassembled WGS sequence"/>
</dbReference>
<comment type="caution">
    <text evidence="2">The sequence shown here is derived from an EMBL/GenBank/DDBJ whole genome shotgun (WGS) entry which is preliminary data.</text>
</comment>
<evidence type="ECO:0000313" key="3">
    <source>
        <dbReference type="Proteomes" id="UP001153269"/>
    </source>
</evidence>
<sequence length="105" mass="11469">MAMALSSFVSVLTSLCGRVPRDSSDLYEVSPVGGERPGPTLGGDSERNVFLKPIEAALEPNPSVKLLRTNLSYFHQPKHDNVQLVCGKGSRLRPHDIKPISVSWI</sequence>
<feature type="signal peptide" evidence="1">
    <location>
        <begin position="1"/>
        <end position="17"/>
    </location>
</feature>
<evidence type="ECO:0000313" key="2">
    <source>
        <dbReference type="EMBL" id="CAB1426833.1"/>
    </source>
</evidence>
<dbReference type="AlphaFoldDB" id="A0A9N7U8D1"/>
<protein>
    <submittedName>
        <fullName evidence="2">Uncharacterized protein</fullName>
    </submittedName>
</protein>
<evidence type="ECO:0000256" key="1">
    <source>
        <dbReference type="SAM" id="SignalP"/>
    </source>
</evidence>
<keyword evidence="3" id="KW-1185">Reference proteome</keyword>